<comment type="caution">
    <text evidence="3">The sequence shown here is derived from an EMBL/GenBank/DDBJ whole genome shotgun (WGS) entry which is preliminary data.</text>
</comment>
<dbReference type="Pfam" id="PF13558">
    <property type="entry name" value="SbcC_Walker_B"/>
    <property type="match status" value="1"/>
</dbReference>
<dbReference type="AlphaFoldDB" id="A0A916IYW1"/>
<proteinExistence type="predicted"/>
<keyword evidence="1" id="KW-0175">Coiled coil</keyword>
<feature type="coiled-coil region" evidence="1">
    <location>
        <begin position="82"/>
        <end position="116"/>
    </location>
</feature>
<evidence type="ECO:0000256" key="1">
    <source>
        <dbReference type="SAM" id="Coils"/>
    </source>
</evidence>
<feature type="domain" description="MukB hinge" evidence="2">
    <location>
        <begin position="96"/>
        <end position="252"/>
    </location>
</feature>
<organism evidence="3 4">
    <name type="scientific">Cupriavidus yeoncheonensis</name>
    <dbReference type="NCBI Taxonomy" id="1462994"/>
    <lineage>
        <taxon>Bacteria</taxon>
        <taxon>Pseudomonadati</taxon>
        <taxon>Pseudomonadota</taxon>
        <taxon>Betaproteobacteria</taxon>
        <taxon>Burkholderiales</taxon>
        <taxon>Burkholderiaceae</taxon>
        <taxon>Cupriavidus</taxon>
    </lineage>
</organism>
<gene>
    <name evidence="3" type="primary">mukB_1</name>
    <name evidence="3" type="ORF">LMG31506_04936</name>
</gene>
<protein>
    <submittedName>
        <fullName evidence="3">Chromosome partition protein MukB</fullName>
    </submittedName>
</protein>
<dbReference type="EMBL" id="CAJPUY010000020">
    <property type="protein sequence ID" value="CAG2153883.1"/>
    <property type="molecule type" value="Genomic_DNA"/>
</dbReference>
<name>A0A916IYW1_9BURK</name>
<feature type="coiled-coil region" evidence="1">
    <location>
        <begin position="229"/>
        <end position="256"/>
    </location>
</feature>
<feature type="coiled-coil region" evidence="1">
    <location>
        <begin position="504"/>
        <end position="552"/>
    </location>
</feature>
<dbReference type="InterPro" id="IPR032520">
    <property type="entry name" value="MukB_hinge"/>
</dbReference>
<evidence type="ECO:0000259" key="2">
    <source>
        <dbReference type="Pfam" id="PF16330"/>
    </source>
</evidence>
<evidence type="ECO:0000313" key="4">
    <source>
        <dbReference type="Proteomes" id="UP000672934"/>
    </source>
</evidence>
<reference evidence="3" key="1">
    <citation type="submission" date="2021-03" db="EMBL/GenBank/DDBJ databases">
        <authorList>
            <person name="Peeters C."/>
        </authorList>
    </citation>
    <scope>NUCLEOTIDE SEQUENCE</scope>
    <source>
        <strain evidence="3">LMG 31506</strain>
    </source>
</reference>
<keyword evidence="4" id="KW-1185">Reference proteome</keyword>
<dbReference type="Pfam" id="PF16330">
    <property type="entry name" value="MukB_hinge"/>
    <property type="match status" value="1"/>
</dbReference>
<evidence type="ECO:0000313" key="3">
    <source>
        <dbReference type="EMBL" id="CAG2153883.1"/>
    </source>
</evidence>
<sequence>MALLEASATLRREISEREASQQKRIARKTKLLDEQAQVQQALLQLTEADKCYRQGSEYRQQLCEWDADRASIEDRFDLEDARQNISARLVAASDRRRELEKRLRELSESIRSLRSSYGTIDPLVGSVAEHLDGDLVASQFEELDIETAARTQARLGQWTEAIVVENPEAAAKEASMLEVRPDNLLFVRPDYAPTQQLGISLEDSELVGDGVDCAGVRLTRRPDRPILGRRAREAEASRLEEEKAKVEKNLSDLRTQSGSLQKMLEIADRCLALPAAAWREDPGPALEKEHERDGEIRTNLSEVDTGLTRDRIALATALDRKQQLAELEPNHELLDPPLYADVISRLDSDLRICREAASWMTRFSDRVEAVVQGIPVLNLVPDTGRIAALNAAVAELDLKRRAEARAGEALGALLTVAADLQFAGDEKLHKQKSGVMEALSVRRRKSEVRLNVATFQLEAANDGLDAARQAENERAGKHHVANESHKHLAGELQATGLAGTPEERDVAKAALDAAEQALKKTQSEGKAVSTEAVRVEEQLRRLVDDHLRAKNDLALRLRAWRSERVVKRELEAEIARQALAGKINSEINRQEILQGRKPTTRLFDDATRHKGTLLERLKAHADVVQAVSAFDDHNAGEDQLALQTLRIWACVLAHIEARIPRNIASSDEPRVALAQMREKLVELHRTLQTQEKEMRNRSTDVSRGIASLLRTVATLVIRLNRELEHVKFGSISGIHIEREEPPMMAAMLAALKEDGGQSLFDTDATLDDTLSKLYERVGGGRIKGSELLDYRNYVTLRVKVRRLTGAWDSATGLSTGEAIGVGAAILVMILRTWNEVLRRISGASAGHCMQQILLDEAQRLDAESLDTLTEFCQAMDVQALVAGPALEEPRSATIFSLVRKLYNGRELVTFEGRRLEWTGKKTA</sequence>
<dbReference type="InterPro" id="IPR042501">
    <property type="entry name" value="MukB_hinge_sf"/>
</dbReference>
<dbReference type="Gene3D" id="3.40.1140.10">
    <property type="match status" value="1"/>
</dbReference>
<accession>A0A916IYW1</accession>
<dbReference type="Proteomes" id="UP000672934">
    <property type="component" value="Unassembled WGS sequence"/>
</dbReference>
<dbReference type="Gene3D" id="3.30.70.3500">
    <property type="entry name" value="MukB, hinge domain"/>
    <property type="match status" value="1"/>
</dbReference>